<keyword evidence="1" id="KW-0472">Membrane</keyword>
<evidence type="ECO:0000256" key="1">
    <source>
        <dbReference type="SAM" id="Phobius"/>
    </source>
</evidence>
<sequence length="225" mass="25503">MVISKATYDGNKKGKTSQKLNIFKMKLKRGLLKMRKKWLFTVLCLGIIVVIYLFVSWPLSPDSPAPPDIPATSLEEQVCQRVAAQDGDCKGIRLFDADSHLVFAESSAGITPALTNNEFTEIKKFIYPMLNYQEFNEERGDRGPIIWQAKNKVQKKLSVIYGFAGNEAKTIVITSEGNVQPNRFFVRDNLWVWYVTFQKDSVKLPVKVTVYDAKGNIISKGDEEE</sequence>
<feature type="transmembrane region" description="Helical" evidence="1">
    <location>
        <begin position="38"/>
        <end position="59"/>
    </location>
</feature>
<organism evidence="2 3">
    <name type="scientific">Fictibacillus solisalsi</name>
    <dbReference type="NCBI Taxonomy" id="459525"/>
    <lineage>
        <taxon>Bacteria</taxon>
        <taxon>Bacillati</taxon>
        <taxon>Bacillota</taxon>
        <taxon>Bacilli</taxon>
        <taxon>Bacillales</taxon>
        <taxon>Fictibacillaceae</taxon>
        <taxon>Fictibacillus</taxon>
    </lineage>
</organism>
<keyword evidence="1" id="KW-1133">Transmembrane helix</keyword>
<name>A0A1G9YHQ9_9BACL</name>
<keyword evidence="1" id="KW-0812">Transmembrane</keyword>
<proteinExistence type="predicted"/>
<accession>A0A1G9YHQ9</accession>
<reference evidence="3" key="1">
    <citation type="submission" date="2016-10" db="EMBL/GenBank/DDBJ databases">
        <authorList>
            <person name="Varghese N."/>
            <person name="Submissions S."/>
        </authorList>
    </citation>
    <scope>NUCLEOTIDE SEQUENCE [LARGE SCALE GENOMIC DNA]</scope>
    <source>
        <strain evidence="3">CGMCC 1.6854</strain>
    </source>
</reference>
<dbReference type="EMBL" id="FNHW01000001">
    <property type="protein sequence ID" value="SDN08045.1"/>
    <property type="molecule type" value="Genomic_DNA"/>
</dbReference>
<protein>
    <submittedName>
        <fullName evidence="2">Uncharacterized protein</fullName>
    </submittedName>
</protein>
<evidence type="ECO:0000313" key="3">
    <source>
        <dbReference type="Proteomes" id="UP000199544"/>
    </source>
</evidence>
<dbReference type="AlphaFoldDB" id="A0A1G9YHQ9"/>
<gene>
    <name evidence="2" type="ORF">SAMN04488137_3411</name>
</gene>
<evidence type="ECO:0000313" key="2">
    <source>
        <dbReference type="EMBL" id="SDN08045.1"/>
    </source>
</evidence>
<keyword evidence="3" id="KW-1185">Reference proteome</keyword>
<dbReference type="Proteomes" id="UP000199544">
    <property type="component" value="Unassembled WGS sequence"/>
</dbReference>